<dbReference type="PROSITE" id="PS51512">
    <property type="entry name" value="DFDF"/>
    <property type="match status" value="1"/>
</dbReference>
<dbReference type="Pfam" id="PF03853">
    <property type="entry name" value="YjeF_N"/>
    <property type="match status" value="1"/>
</dbReference>
<feature type="domain" description="YjeF N-terminal" evidence="6">
    <location>
        <begin position="315"/>
        <end position="526"/>
    </location>
</feature>
<evidence type="ECO:0000256" key="3">
    <source>
        <dbReference type="ARBA" id="ARBA00015797"/>
    </source>
</evidence>
<reference evidence="8" key="1">
    <citation type="submission" date="2015-09" db="EMBL/GenBank/DDBJ databases">
        <title>Scylla olivacea transcriptome.</title>
        <authorList>
            <person name="Ikhwanuddin M."/>
        </authorList>
    </citation>
    <scope>NUCLEOTIDE SEQUENCE</scope>
</reference>
<dbReference type="InterPro" id="IPR019050">
    <property type="entry name" value="FDF_dom"/>
</dbReference>
<feature type="compositionally biased region" description="Polar residues" evidence="5">
    <location>
        <begin position="70"/>
        <end position="80"/>
    </location>
</feature>
<dbReference type="GO" id="GO:0003729">
    <property type="term" value="F:mRNA binding"/>
    <property type="evidence" value="ECO:0007669"/>
    <property type="project" value="InterPro"/>
</dbReference>
<evidence type="ECO:0000259" key="6">
    <source>
        <dbReference type="PROSITE" id="PS51385"/>
    </source>
</evidence>
<evidence type="ECO:0000256" key="4">
    <source>
        <dbReference type="ARBA" id="ARBA00022490"/>
    </source>
</evidence>
<dbReference type="AlphaFoldDB" id="A0A0P4WCM8"/>
<dbReference type="SMART" id="SM01271">
    <property type="entry name" value="LSM14"/>
    <property type="match status" value="1"/>
</dbReference>
<feature type="domain" description="DFDF" evidence="7">
    <location>
        <begin position="225"/>
        <end position="261"/>
    </location>
</feature>
<dbReference type="PANTHER" id="PTHR13612">
    <property type="entry name" value="ENHANCER OF MRNA-DECAPPING PROTEIN 3"/>
    <property type="match status" value="1"/>
</dbReference>
<evidence type="ECO:0000313" key="8">
    <source>
        <dbReference type="EMBL" id="JAI62094.1"/>
    </source>
</evidence>
<dbReference type="InterPro" id="IPR025762">
    <property type="entry name" value="DFDF"/>
</dbReference>
<dbReference type="Pfam" id="PF09532">
    <property type="entry name" value="FDF"/>
    <property type="match status" value="1"/>
</dbReference>
<dbReference type="PANTHER" id="PTHR13612:SF0">
    <property type="entry name" value="ENHANCER OF MRNA-DECAPPING PROTEIN 3"/>
    <property type="match status" value="1"/>
</dbReference>
<dbReference type="CDD" id="cd01737">
    <property type="entry name" value="LSm16_N"/>
    <property type="match status" value="1"/>
</dbReference>
<dbReference type="GO" id="GO:0033962">
    <property type="term" value="P:P-body assembly"/>
    <property type="evidence" value="ECO:0007669"/>
    <property type="project" value="TreeGrafter"/>
</dbReference>
<evidence type="ECO:0000256" key="2">
    <source>
        <dbReference type="ARBA" id="ARBA00006610"/>
    </source>
</evidence>
<feature type="compositionally biased region" description="Low complexity" evidence="5">
    <location>
        <begin position="114"/>
        <end position="131"/>
    </location>
</feature>
<accession>A0A0P4WCM8</accession>
<feature type="compositionally biased region" description="Gly residues" evidence="5">
    <location>
        <begin position="143"/>
        <end position="154"/>
    </location>
</feature>
<dbReference type="InterPro" id="IPR025609">
    <property type="entry name" value="Lsm14-like_N"/>
</dbReference>
<dbReference type="Pfam" id="PF12701">
    <property type="entry name" value="LSM14"/>
    <property type="match status" value="1"/>
</dbReference>
<keyword evidence="4" id="KW-0963">Cytoplasm</keyword>
<feature type="region of interest" description="Disordered" evidence="5">
    <location>
        <begin position="70"/>
        <end position="225"/>
    </location>
</feature>
<protein>
    <recommendedName>
        <fullName evidence="3">Enhancer of mRNA-decapping protein 3</fullName>
    </recommendedName>
</protein>
<dbReference type="InterPro" id="IPR036652">
    <property type="entry name" value="YjeF_N_dom_sf"/>
</dbReference>
<evidence type="ECO:0000256" key="1">
    <source>
        <dbReference type="ARBA" id="ARBA00004201"/>
    </source>
</evidence>
<evidence type="ECO:0000256" key="5">
    <source>
        <dbReference type="SAM" id="MobiDB-lite"/>
    </source>
</evidence>
<dbReference type="SMART" id="SM01199">
    <property type="entry name" value="FDF"/>
    <property type="match status" value="1"/>
</dbReference>
<evidence type="ECO:0000259" key="7">
    <source>
        <dbReference type="PROSITE" id="PS51512"/>
    </source>
</evidence>
<proteinExistence type="inferred from homology"/>
<name>A0A0P4WCM8_SCYOL</name>
<dbReference type="Gene3D" id="3.40.50.10260">
    <property type="entry name" value="YjeF N-terminal domain"/>
    <property type="match status" value="1"/>
</dbReference>
<organism evidence="8">
    <name type="scientific">Scylla olivacea</name>
    <name type="common">Orange mud crab</name>
    <name type="synonym">Cancer olivacea</name>
    <dbReference type="NCBI Taxonomy" id="85551"/>
    <lineage>
        <taxon>Eukaryota</taxon>
        <taxon>Metazoa</taxon>
        <taxon>Ecdysozoa</taxon>
        <taxon>Arthropoda</taxon>
        <taxon>Crustacea</taxon>
        <taxon>Multicrustacea</taxon>
        <taxon>Malacostraca</taxon>
        <taxon>Eumalacostraca</taxon>
        <taxon>Eucarida</taxon>
        <taxon>Decapoda</taxon>
        <taxon>Pleocyemata</taxon>
        <taxon>Brachyura</taxon>
        <taxon>Eubrachyura</taxon>
        <taxon>Portunoidea</taxon>
        <taxon>Portunidae</taxon>
        <taxon>Portuninae</taxon>
        <taxon>Scylla</taxon>
    </lineage>
</organism>
<dbReference type="InterPro" id="IPR034107">
    <property type="entry name" value="Lsm16_N"/>
</dbReference>
<sequence>MTEEYVGCQVSVEVGGGLGFYQGKVVAINTERQTLTLTQVIHNGRPAPLSEVTINAGDVRDLKILSRSADTTLKNTTSRPLQPEAPSQKPTSAPQPYTSQPNTTQTFPPDHYKQPPQQYQSQQTPQQQSTQRTAKILPVGHGTVVGGAGTGAEGGQIRRKPRASVGETLAHGSHQPFLRDGTGEWQQMGQGQPPPTDYSSPRRSDPARTPNKKERQRRARNEATFGTPIDDMLTTEFDFESNLALFDKQAVYEEIQNHKPDVVRQTVRENYRYDENVLPSKPLPERKIIVPTSGAAEVIYANDNGLLVPSVTSDLRAALLSTANQHGLTNSRQLEMIGRAATEVIMSISGCSHRLDPGNSQQPPVVVVLCGSHLQGAAGVNTARQLECQGVRTLVVTPPSSSSTPIPLLLTHELQLYGLTGGQTVADTRALPSTLDLIVDARLDHAGRAGEGGGGLAWLASTAAWASASRAPVLALDPPSDLAALSSSPPPLPARVLLCVALPLAYTPARGKVYLLSLPLPLHTFAAVGIKYVSPFGAKLVIPLHPCE</sequence>
<feature type="compositionally biased region" description="Polar residues" evidence="5">
    <location>
        <begin position="88"/>
        <end position="107"/>
    </location>
</feature>
<dbReference type="SUPFAM" id="SSF64153">
    <property type="entry name" value="YjeF N-terminal domain-like"/>
    <property type="match status" value="1"/>
</dbReference>
<comment type="subcellular location">
    <subcellularLocation>
        <location evidence="1">Cytoplasm</location>
        <location evidence="1">P-body</location>
    </subcellularLocation>
</comment>
<dbReference type="InterPro" id="IPR004443">
    <property type="entry name" value="YjeF_N_dom"/>
</dbReference>
<comment type="similarity">
    <text evidence="2">Belongs to the EDC3 family.</text>
</comment>
<dbReference type="GO" id="GO:0000932">
    <property type="term" value="C:P-body"/>
    <property type="evidence" value="ECO:0007669"/>
    <property type="project" value="UniProtKB-SubCell"/>
</dbReference>
<dbReference type="EMBL" id="GDRN01080985">
    <property type="protein sequence ID" value="JAI62096.1"/>
    <property type="molecule type" value="Transcribed_RNA"/>
</dbReference>
<dbReference type="Gene3D" id="2.30.30.100">
    <property type="match status" value="1"/>
</dbReference>
<dbReference type="PROSITE" id="PS51385">
    <property type="entry name" value="YJEF_N"/>
    <property type="match status" value="1"/>
</dbReference>
<dbReference type="GO" id="GO:0031087">
    <property type="term" value="P:deadenylation-independent decapping of nuclear-transcribed mRNA"/>
    <property type="evidence" value="ECO:0007669"/>
    <property type="project" value="InterPro"/>
</dbReference>
<dbReference type="EMBL" id="GDRN01080988">
    <property type="protein sequence ID" value="JAI62094.1"/>
    <property type="molecule type" value="Transcribed_RNA"/>
</dbReference>